<dbReference type="Proteomes" id="UP000475385">
    <property type="component" value="Unassembled WGS sequence"/>
</dbReference>
<keyword evidence="3" id="KW-1185">Reference proteome</keyword>
<accession>A0A6M1LWA9</accession>
<dbReference type="AlphaFoldDB" id="A0A6M1LWA9"/>
<proteinExistence type="predicted"/>
<evidence type="ECO:0000256" key="1">
    <source>
        <dbReference type="SAM" id="SignalP"/>
    </source>
</evidence>
<reference evidence="2 3" key="1">
    <citation type="submission" date="2020-03" db="EMBL/GenBank/DDBJ databases">
        <title>Roseomonas stagni sp. nov., isolated from pond water in Japan.</title>
        <authorList>
            <person name="Furuhata K."/>
            <person name="Miyamoto H."/>
            <person name="Goto K."/>
        </authorList>
    </citation>
    <scope>NUCLEOTIDE SEQUENCE [LARGE SCALE GENOMIC DNA]</scope>
    <source>
        <strain evidence="2 3">PeD5</strain>
    </source>
</reference>
<feature type="signal peptide" evidence="1">
    <location>
        <begin position="1"/>
        <end position="20"/>
    </location>
</feature>
<organism evidence="2 3">
    <name type="scientific">Falsiroseomonas algicola</name>
    <dbReference type="NCBI Taxonomy" id="2716930"/>
    <lineage>
        <taxon>Bacteria</taxon>
        <taxon>Pseudomonadati</taxon>
        <taxon>Pseudomonadota</taxon>
        <taxon>Alphaproteobacteria</taxon>
        <taxon>Acetobacterales</taxon>
        <taxon>Roseomonadaceae</taxon>
        <taxon>Falsiroseomonas</taxon>
    </lineage>
</organism>
<feature type="chain" id="PRO_5026721433" evidence="1">
    <location>
        <begin position="21"/>
        <end position="233"/>
    </location>
</feature>
<comment type="caution">
    <text evidence="2">The sequence shown here is derived from an EMBL/GenBank/DDBJ whole genome shotgun (WGS) entry which is preliminary data.</text>
</comment>
<evidence type="ECO:0000313" key="2">
    <source>
        <dbReference type="EMBL" id="NGM24252.1"/>
    </source>
</evidence>
<name>A0A6M1LWA9_9PROT</name>
<sequence length="233" mass="24801">MRRILWASVIAAALPGLAQAACPLGAAPPPSLTVTADRATPSEEREPIEFPATIQRVIDVALWSTPVTVNPSLLVTVAREPADTATPGCWRIGAVTIHYRVVQARLVVAAGLEPDSCLERGVRAGARATLSTTLDLMQQITRRAADQLAAETSHFGWVVAKDEAEADGQAEVWLRANVARYAPTLLSAITSAGEAASRVGLAVARHLCPSYLQDAGEFVLREADRRGLPRPTL</sequence>
<gene>
    <name evidence="2" type="ORF">G3576_29955</name>
</gene>
<dbReference type="RefSeq" id="WP_164698163.1">
    <property type="nucleotide sequence ID" value="NZ_JAAIKB010000028.1"/>
</dbReference>
<keyword evidence="1" id="KW-0732">Signal</keyword>
<protein>
    <submittedName>
        <fullName evidence="2">Uncharacterized protein</fullName>
    </submittedName>
</protein>
<evidence type="ECO:0000313" key="3">
    <source>
        <dbReference type="Proteomes" id="UP000475385"/>
    </source>
</evidence>
<dbReference type="EMBL" id="JAAIKB010000028">
    <property type="protein sequence ID" value="NGM24252.1"/>
    <property type="molecule type" value="Genomic_DNA"/>
</dbReference>